<comment type="caution">
    <text evidence="1">The sequence shown here is derived from an EMBL/GenBank/DDBJ whole genome shotgun (WGS) entry which is preliminary data.</text>
</comment>
<evidence type="ECO:0000313" key="1">
    <source>
        <dbReference type="EMBL" id="MCO6044729.1"/>
    </source>
</evidence>
<reference evidence="1" key="1">
    <citation type="submission" date="2022-06" db="EMBL/GenBank/DDBJ databases">
        <title>Aeoliella straminimaris, a novel planctomycete from sediments.</title>
        <authorList>
            <person name="Vitorino I.R."/>
            <person name="Lage O.M."/>
        </authorList>
    </citation>
    <scope>NUCLEOTIDE SEQUENCE</scope>
    <source>
        <strain evidence="1">ICT_H6.2</strain>
    </source>
</reference>
<name>A0A9X2JJ84_9BACT</name>
<accession>A0A9X2JJ84</accession>
<evidence type="ECO:0008006" key="3">
    <source>
        <dbReference type="Google" id="ProtNLM"/>
    </source>
</evidence>
<organism evidence="1 2">
    <name type="scientific">Aeoliella straminimaris</name>
    <dbReference type="NCBI Taxonomy" id="2954799"/>
    <lineage>
        <taxon>Bacteria</taxon>
        <taxon>Pseudomonadati</taxon>
        <taxon>Planctomycetota</taxon>
        <taxon>Planctomycetia</taxon>
        <taxon>Pirellulales</taxon>
        <taxon>Lacipirellulaceae</taxon>
        <taxon>Aeoliella</taxon>
    </lineage>
</organism>
<keyword evidence="2" id="KW-1185">Reference proteome</keyword>
<dbReference type="InterPro" id="IPR018247">
    <property type="entry name" value="EF_Hand_1_Ca_BS"/>
</dbReference>
<dbReference type="RefSeq" id="WP_252852845.1">
    <property type="nucleotide sequence ID" value="NZ_JAMXLR010000038.1"/>
</dbReference>
<dbReference type="AlphaFoldDB" id="A0A9X2JJ84"/>
<proteinExistence type="predicted"/>
<dbReference type="Proteomes" id="UP001155241">
    <property type="component" value="Unassembled WGS sequence"/>
</dbReference>
<gene>
    <name evidence="1" type="ORF">NG895_12500</name>
</gene>
<evidence type="ECO:0000313" key="2">
    <source>
        <dbReference type="Proteomes" id="UP001155241"/>
    </source>
</evidence>
<dbReference type="EMBL" id="JAMXLR010000038">
    <property type="protein sequence ID" value="MCO6044729.1"/>
    <property type="molecule type" value="Genomic_DNA"/>
</dbReference>
<dbReference type="PROSITE" id="PS00018">
    <property type="entry name" value="EF_HAND_1"/>
    <property type="match status" value="1"/>
</dbReference>
<protein>
    <recommendedName>
        <fullName evidence="3">PEP-CTERM protein-sorting domain-containing protein</fullName>
    </recommendedName>
</protein>
<sequence>MIASDHAVDVAYAYNPDGSWLGLNPTAGENPPGDDNGGTGFGPWDFAGGYHLPAVSPYGRLNHFIDGLDFGPSAFNDLGSPAFGLTNGQATGYLTASATRSFANPMLVGDTFSFDFDSPAKLDARDNTQYPFVIFTLRDAEGAATLTAQAGASPQGALYSWEILDANGKATTGISPTDTSDGASFAFALTSSGVGSVVLDGQAFGVDLKAGVPASVQFTLTGNTSGDGIVSPTGERELFFTNLAIESSTSAPPGDFNGDGLVDIADYTTWRNNLGGPDDALAAGSADSGSEVVDIGDYELWTNNFGGVAAATAESGLHAVPEPATWDVFSCGVVAIVLGAKGRR</sequence>